<organism evidence="1">
    <name type="scientific">Halobacterium phage phiH</name>
    <name type="common">Bacteriophage phi-H</name>
    <dbReference type="NCBI Taxonomy" id="169684"/>
    <lineage>
        <taxon>Viruses</taxon>
        <taxon>Duplodnaviria</taxon>
        <taxon>Heunggongvirae</taxon>
        <taxon>Uroviricota</taxon>
        <taxon>Caudoviricetes</taxon>
        <taxon>Vertoviridae</taxon>
        <taxon>Myohalovirus</taxon>
        <taxon>Myohalovirus spontanei</taxon>
        <taxon>Myohalovirus phiH</taxon>
    </lineage>
</organism>
<name>Q38462_BPPHH</name>
<evidence type="ECO:0000313" key="1">
    <source>
        <dbReference type="EMBL" id="CAA25383.1"/>
    </source>
</evidence>
<accession>Q38462</accession>
<proteinExistence type="predicted"/>
<reference evidence="1" key="1">
    <citation type="journal article" date="1984" name="EMBO J.">
        <title>Sequence analysis of the insertion element ISH1.8 and of associated structural changes in the genome of phage PhiH of the archaebacterium Halobacterium halobium.</title>
        <authorList>
            <person name="Schnabel H."/>
            <person name="Palm P."/>
            <person name="Dick K."/>
            <person name="Grampp B."/>
        </authorList>
    </citation>
    <scope>NUCLEOTIDE SEQUENCE</scope>
</reference>
<organismHost>
    <name type="scientific">Halobacterium salinarum</name>
    <name type="common">Halobacterium halobium</name>
    <dbReference type="NCBI Taxonomy" id="2242"/>
</organismHost>
<protein>
    <submittedName>
        <fullName evidence="1">URF 7</fullName>
    </submittedName>
</protein>
<dbReference type="EMBL" id="X00805">
    <property type="protein sequence ID" value="CAA25383.1"/>
    <property type="molecule type" value="Genomic_DNA"/>
</dbReference>
<feature type="non-terminal residue" evidence="1">
    <location>
        <position position="174"/>
    </location>
</feature>
<sequence>MGYSAGRNRVVCCTELTRFTPALFAPRFRLSVGTLVTHGKGGILSLNQDSTCSEGLHLVGADPAEDRLDFHVLEASERQCGAVFSTAPVVWDRGDPDVPLVTGFGLTLEARDVVENLQVAGEIVPVLNILGELIFEGVDGLGSITVHAERVLVDVLGVAFVQQPGLTHRPALHR</sequence>
<dbReference type="PIR" id="S28733">
    <property type="entry name" value="S28733"/>
</dbReference>